<dbReference type="AlphaFoldDB" id="A0A1B0BJL9"/>
<organism evidence="1 2">
    <name type="scientific">Glossina palpalis gambiensis</name>
    <dbReference type="NCBI Taxonomy" id="67801"/>
    <lineage>
        <taxon>Eukaryota</taxon>
        <taxon>Metazoa</taxon>
        <taxon>Ecdysozoa</taxon>
        <taxon>Arthropoda</taxon>
        <taxon>Hexapoda</taxon>
        <taxon>Insecta</taxon>
        <taxon>Pterygota</taxon>
        <taxon>Neoptera</taxon>
        <taxon>Endopterygota</taxon>
        <taxon>Diptera</taxon>
        <taxon>Brachycera</taxon>
        <taxon>Muscomorpha</taxon>
        <taxon>Hippoboscoidea</taxon>
        <taxon>Glossinidae</taxon>
        <taxon>Glossina</taxon>
    </lineage>
</organism>
<evidence type="ECO:0000313" key="2">
    <source>
        <dbReference type="Proteomes" id="UP000092460"/>
    </source>
</evidence>
<name>A0A1B0BJL9_9MUSC</name>
<keyword evidence="2" id="KW-1185">Reference proteome</keyword>
<evidence type="ECO:0000313" key="1">
    <source>
        <dbReference type="EnsemblMetazoa" id="GPPI032224-PA"/>
    </source>
</evidence>
<reference evidence="2" key="1">
    <citation type="submission" date="2015-01" db="EMBL/GenBank/DDBJ databases">
        <authorList>
            <person name="Aksoy S."/>
            <person name="Warren W."/>
            <person name="Wilson R.K."/>
        </authorList>
    </citation>
    <scope>NUCLEOTIDE SEQUENCE [LARGE SCALE GENOMIC DNA]</scope>
    <source>
        <strain evidence="2">IAEA</strain>
    </source>
</reference>
<sequence>MKWRLKTVDAMRVLFQKQIRNQLYLDFRRCQMKAARETNFFKSKFIAIRLTRCIVYPDDPYARNLRESIRPQLSRMVSTHKRREQLLCDTCFKVYYSSAYTFAKAHDDEISRCPL</sequence>
<reference evidence="1" key="2">
    <citation type="submission" date="2020-05" db="UniProtKB">
        <authorList>
            <consortium name="EnsemblMetazoa"/>
        </authorList>
    </citation>
    <scope>IDENTIFICATION</scope>
    <source>
        <strain evidence="1">IAEA</strain>
    </source>
</reference>
<dbReference type="EMBL" id="JXJN01015452">
    <property type="status" value="NOT_ANNOTATED_CDS"/>
    <property type="molecule type" value="Genomic_DNA"/>
</dbReference>
<dbReference type="Proteomes" id="UP000092460">
    <property type="component" value="Unassembled WGS sequence"/>
</dbReference>
<dbReference type="VEuPathDB" id="VectorBase:GPPI032224"/>
<dbReference type="EnsemblMetazoa" id="GPPI032224-RA">
    <property type="protein sequence ID" value="GPPI032224-PA"/>
    <property type="gene ID" value="GPPI032224"/>
</dbReference>
<protein>
    <submittedName>
        <fullName evidence="1">Uncharacterized protein</fullName>
    </submittedName>
</protein>
<accession>A0A1B0BJL9</accession>
<proteinExistence type="predicted"/>